<comment type="caution">
    <text evidence="1">The sequence shown here is derived from an EMBL/GenBank/DDBJ whole genome shotgun (WGS) entry which is preliminary data.</text>
</comment>
<dbReference type="Proteomes" id="UP001233172">
    <property type="component" value="Unassembled WGS sequence"/>
</dbReference>
<reference evidence="1" key="2">
    <citation type="submission" date="2023-04" db="EMBL/GenBank/DDBJ databases">
        <authorList>
            <person name="Bu L."/>
            <person name="Lu L."/>
            <person name="Laidemitt M.R."/>
            <person name="Zhang S.M."/>
            <person name="Mutuku M."/>
            <person name="Mkoji G."/>
            <person name="Steinauer M."/>
            <person name="Loker E.S."/>
        </authorList>
    </citation>
    <scope>NUCLEOTIDE SEQUENCE</scope>
    <source>
        <strain evidence="1">KasaAsao</strain>
        <tissue evidence="1">Whole Snail</tissue>
    </source>
</reference>
<keyword evidence="2" id="KW-1185">Reference proteome</keyword>
<dbReference type="EMBL" id="JASAOG010000011">
    <property type="protein sequence ID" value="KAK0066244.1"/>
    <property type="molecule type" value="Genomic_DNA"/>
</dbReference>
<name>A0AAD8FKA3_BIOPF</name>
<organism evidence="1 2">
    <name type="scientific">Biomphalaria pfeifferi</name>
    <name type="common">Bloodfluke planorb</name>
    <name type="synonym">Freshwater snail</name>
    <dbReference type="NCBI Taxonomy" id="112525"/>
    <lineage>
        <taxon>Eukaryota</taxon>
        <taxon>Metazoa</taxon>
        <taxon>Spiralia</taxon>
        <taxon>Lophotrochozoa</taxon>
        <taxon>Mollusca</taxon>
        <taxon>Gastropoda</taxon>
        <taxon>Heterobranchia</taxon>
        <taxon>Euthyneura</taxon>
        <taxon>Panpulmonata</taxon>
        <taxon>Hygrophila</taxon>
        <taxon>Lymnaeoidea</taxon>
        <taxon>Planorbidae</taxon>
        <taxon>Biomphalaria</taxon>
    </lineage>
</organism>
<gene>
    <name evidence="1" type="ORF">Bpfe_004365</name>
</gene>
<dbReference type="AlphaFoldDB" id="A0AAD8FKA3"/>
<proteinExistence type="predicted"/>
<evidence type="ECO:0000313" key="1">
    <source>
        <dbReference type="EMBL" id="KAK0066244.1"/>
    </source>
</evidence>
<accession>A0AAD8FKA3</accession>
<evidence type="ECO:0000313" key="2">
    <source>
        <dbReference type="Proteomes" id="UP001233172"/>
    </source>
</evidence>
<sequence length="90" mass="10621">MTDRYIQINVESFERELGWGKFSDKSKCHIAIDYLEQQSKEERYRIHSEVILKSTTPATVCHSSEITHWRAQDFLAFCKSILHSSRTNRT</sequence>
<protein>
    <submittedName>
        <fullName evidence="1">Uncharacterized protein</fullName>
    </submittedName>
</protein>
<reference evidence="1" key="1">
    <citation type="journal article" date="2023" name="PLoS Negl. Trop. Dis.">
        <title>A genome sequence for Biomphalaria pfeifferi, the major vector snail for the human-infecting parasite Schistosoma mansoni.</title>
        <authorList>
            <person name="Bu L."/>
            <person name="Lu L."/>
            <person name="Laidemitt M.R."/>
            <person name="Zhang S.M."/>
            <person name="Mutuku M."/>
            <person name="Mkoji G."/>
            <person name="Steinauer M."/>
            <person name="Loker E.S."/>
        </authorList>
    </citation>
    <scope>NUCLEOTIDE SEQUENCE</scope>
    <source>
        <strain evidence="1">KasaAsao</strain>
    </source>
</reference>